<dbReference type="OrthoDB" id="9792858at2"/>
<reference evidence="4" key="1">
    <citation type="submission" date="2009-08" db="EMBL/GenBank/DDBJ databases">
        <authorList>
            <consortium name="US DOE Joint Genome Institute"/>
            <person name="Lucas S."/>
            <person name="Copeland A."/>
            <person name="Lapidus A."/>
            <person name="Glavina del Rio T."/>
            <person name="Dalin E."/>
            <person name="Tice H."/>
            <person name="Bruce D."/>
            <person name="Barry K."/>
            <person name="Pitluck S."/>
            <person name="Lowry S."/>
            <person name="Larimer F."/>
            <person name="Land M."/>
            <person name="Hauser L."/>
            <person name="Kyrpides N."/>
            <person name="Ivanova N."/>
            <person name="McMahon K.D."/>
            <person name="Hugenholtz P."/>
        </authorList>
    </citation>
    <scope>NUCLEOTIDE SEQUENCE</scope>
    <source>
        <strain evidence="4">UW-1</strain>
    </source>
</reference>
<accession>C7RNB1</accession>
<dbReference type="PANTHER" id="PTHR30466:SF11">
    <property type="entry name" value="FLAVIN-DEPENDENT MONOOXYGENASE, REDUCTASE SUBUNIT HSAB"/>
    <property type="match status" value="1"/>
</dbReference>
<reference evidence="4" key="2">
    <citation type="submission" date="2009-09" db="EMBL/GenBank/DDBJ databases">
        <title>Complete sequence of chromosome of Candidatus Accumulibacter phosphatis clade IIA str. UW-1.</title>
        <authorList>
            <consortium name="US DOE Joint Genome Institute"/>
            <person name="Martin H.G."/>
            <person name="Ivanova N."/>
            <person name="Kunin V."/>
            <person name="Warnecke F."/>
            <person name="Barry K."/>
            <person name="He S."/>
            <person name="Salamov A."/>
            <person name="Szeto E."/>
            <person name="Dalin E."/>
            <person name="Pangilinan J.L."/>
            <person name="Lapidus A."/>
            <person name="Lowry S."/>
            <person name="Kyrpides N.C."/>
            <person name="McMahon K.D."/>
            <person name="Hugenholtz P."/>
        </authorList>
    </citation>
    <scope>NUCLEOTIDE SEQUENCE [LARGE SCALE GENOMIC DNA]</scope>
    <source>
        <strain evidence="4">UW-1</strain>
    </source>
</reference>
<dbReference type="EMBL" id="CP001715">
    <property type="protein sequence ID" value="ACV37297.1"/>
    <property type="molecule type" value="Genomic_DNA"/>
</dbReference>
<dbReference type="STRING" id="522306.CAP2UW1_4055"/>
<name>C7RNB1_ACCRE</name>
<dbReference type="SMART" id="SM00903">
    <property type="entry name" value="Flavin_Reduct"/>
    <property type="match status" value="1"/>
</dbReference>
<dbReference type="GO" id="GO:0042602">
    <property type="term" value="F:riboflavin reductase (NADPH) activity"/>
    <property type="evidence" value="ECO:0007669"/>
    <property type="project" value="TreeGrafter"/>
</dbReference>
<dbReference type="KEGG" id="app:CAP2UW1_4055"/>
<dbReference type="InterPro" id="IPR050268">
    <property type="entry name" value="NADH-dep_flavin_reductase"/>
</dbReference>
<keyword evidence="2" id="KW-0560">Oxidoreductase</keyword>
<evidence type="ECO:0000259" key="3">
    <source>
        <dbReference type="SMART" id="SM00903"/>
    </source>
</evidence>
<feature type="domain" description="Flavin reductase like" evidence="3">
    <location>
        <begin position="45"/>
        <end position="189"/>
    </location>
</feature>
<protein>
    <submittedName>
        <fullName evidence="4">Flavin reductase domain protein FMN-binding</fullName>
    </submittedName>
</protein>
<dbReference type="HOGENOM" id="CLU_059021_1_0_4"/>
<sequence>MRLPVAFLECPDTAAAIAELPSTAYADDLTLTARDLVCRDFRDALGSFPTGVTVVTALAPDASPIGVTISSFNSVSLDPPLILWSLSCASPSLAAFAQAGHYAINVLAADQQWISECFAARENDRFNGVKVSKGLGGVPLIEGCSAWFECSNEAQYPGGDHLILVGRVHRFSRGDADEPLIFHGGRYRKLRHDAQG</sequence>
<dbReference type="Gene3D" id="2.30.110.10">
    <property type="entry name" value="Electron Transport, Fmn-binding Protein, Chain A"/>
    <property type="match status" value="1"/>
</dbReference>
<evidence type="ECO:0000313" key="4">
    <source>
        <dbReference type="EMBL" id="ACV37297.1"/>
    </source>
</evidence>
<organism evidence="4">
    <name type="scientific">Accumulibacter regalis</name>
    <dbReference type="NCBI Taxonomy" id="522306"/>
    <lineage>
        <taxon>Bacteria</taxon>
        <taxon>Pseudomonadati</taxon>
        <taxon>Pseudomonadota</taxon>
        <taxon>Betaproteobacteria</taxon>
        <taxon>Candidatus Accumulibacter</taxon>
    </lineage>
</organism>
<dbReference type="GO" id="GO:0010181">
    <property type="term" value="F:FMN binding"/>
    <property type="evidence" value="ECO:0007669"/>
    <property type="project" value="InterPro"/>
</dbReference>
<evidence type="ECO:0000256" key="1">
    <source>
        <dbReference type="ARBA" id="ARBA00008898"/>
    </source>
</evidence>
<dbReference type="PANTHER" id="PTHR30466">
    <property type="entry name" value="FLAVIN REDUCTASE"/>
    <property type="match status" value="1"/>
</dbReference>
<dbReference type="eggNOG" id="COG1853">
    <property type="taxonomic scope" value="Bacteria"/>
</dbReference>
<dbReference type="AlphaFoldDB" id="C7RNB1"/>
<evidence type="ECO:0000256" key="2">
    <source>
        <dbReference type="ARBA" id="ARBA00023002"/>
    </source>
</evidence>
<comment type="similarity">
    <text evidence="1">Belongs to the non-flavoprotein flavin reductase family.</text>
</comment>
<gene>
    <name evidence="4" type="ordered locus">CAP2UW1_4055</name>
</gene>
<dbReference type="Pfam" id="PF01613">
    <property type="entry name" value="Flavin_Reduct"/>
    <property type="match status" value="1"/>
</dbReference>
<dbReference type="SUPFAM" id="SSF50475">
    <property type="entry name" value="FMN-binding split barrel"/>
    <property type="match status" value="1"/>
</dbReference>
<dbReference type="InterPro" id="IPR012349">
    <property type="entry name" value="Split_barrel_FMN-bd"/>
</dbReference>
<dbReference type="InterPro" id="IPR002563">
    <property type="entry name" value="Flavin_Rdtase-like_dom"/>
</dbReference>
<proteinExistence type="inferred from homology"/>